<name>A0AAW4NS34_9BACT</name>
<dbReference type="EMBL" id="JAHXRF010000016">
    <property type="protein sequence ID" value="MBW4866420.1"/>
    <property type="molecule type" value="Genomic_DNA"/>
</dbReference>
<proteinExistence type="predicted"/>
<dbReference type="AlphaFoldDB" id="A0AAW4NS34"/>
<protein>
    <recommendedName>
        <fullName evidence="4">Lipoprotein</fullName>
    </recommendedName>
</protein>
<dbReference type="RefSeq" id="WP_219427985.1">
    <property type="nucleotide sequence ID" value="NZ_JAHXRD010000014.1"/>
</dbReference>
<dbReference type="Proteomes" id="UP001196873">
    <property type="component" value="Unassembled WGS sequence"/>
</dbReference>
<evidence type="ECO:0000313" key="3">
    <source>
        <dbReference type="Proteomes" id="UP001196873"/>
    </source>
</evidence>
<comment type="caution">
    <text evidence="2">The sequence shown here is derived from an EMBL/GenBank/DDBJ whole genome shotgun (WGS) entry which is preliminary data.</text>
</comment>
<keyword evidence="1" id="KW-0732">Signal</keyword>
<reference evidence="2" key="1">
    <citation type="submission" date="2021-07" db="EMBL/GenBank/DDBJ databases">
        <title>Genomic diversity and antimicrobial resistance of Prevotella spp. isolated from chronic lung disease airways.</title>
        <authorList>
            <person name="Webb K.A."/>
            <person name="Olagoke O.S."/>
            <person name="Baird T."/>
            <person name="Neill J."/>
            <person name="Pham A."/>
            <person name="Wells T.J."/>
            <person name="Ramsay K.A."/>
            <person name="Bell S.C."/>
            <person name="Sarovich D.S."/>
            <person name="Price E.P."/>
        </authorList>
    </citation>
    <scope>NUCLEOTIDE SEQUENCE</scope>
    <source>
        <strain evidence="2">SCHI0047.S.3</strain>
    </source>
</reference>
<dbReference type="PROSITE" id="PS51257">
    <property type="entry name" value="PROKAR_LIPOPROTEIN"/>
    <property type="match status" value="1"/>
</dbReference>
<evidence type="ECO:0008006" key="4">
    <source>
        <dbReference type="Google" id="ProtNLM"/>
    </source>
</evidence>
<evidence type="ECO:0000256" key="1">
    <source>
        <dbReference type="SAM" id="SignalP"/>
    </source>
</evidence>
<gene>
    <name evidence="2" type="ORF">KZY68_10500</name>
</gene>
<feature type="chain" id="PRO_5043924342" description="Lipoprotein" evidence="1">
    <location>
        <begin position="18"/>
        <end position="137"/>
    </location>
</feature>
<sequence>MKKGITLIAMTALISLAACNNQPKVKTMATAEAPEVAIDSACMKANAGKYMSYDGKKSITLNANGTVECKNTKYNYDSWNVMTKEGEQASCRLSRKGIDQPISISVLMNLTEHSIIVDNETFRMAAKKEIKEKKRFI</sequence>
<organism evidence="2 3">
    <name type="scientific">Segatella salivae</name>
    <dbReference type="NCBI Taxonomy" id="228604"/>
    <lineage>
        <taxon>Bacteria</taxon>
        <taxon>Pseudomonadati</taxon>
        <taxon>Bacteroidota</taxon>
        <taxon>Bacteroidia</taxon>
        <taxon>Bacteroidales</taxon>
        <taxon>Prevotellaceae</taxon>
        <taxon>Segatella</taxon>
    </lineage>
</organism>
<accession>A0AAW4NS34</accession>
<evidence type="ECO:0000313" key="2">
    <source>
        <dbReference type="EMBL" id="MBW4866420.1"/>
    </source>
</evidence>
<feature type="signal peptide" evidence="1">
    <location>
        <begin position="1"/>
        <end position="17"/>
    </location>
</feature>